<dbReference type="GO" id="GO:0009396">
    <property type="term" value="P:folic acid-containing compound biosynthetic process"/>
    <property type="evidence" value="ECO:0007669"/>
    <property type="project" value="TreeGrafter"/>
</dbReference>
<comment type="cofactor">
    <cofactor evidence="5">
        <name>Mg(2+)</name>
        <dbReference type="ChEBI" id="CHEBI:18420"/>
    </cofactor>
</comment>
<keyword evidence="5" id="KW-0460">Magnesium</keyword>
<dbReference type="SUPFAM" id="SSF100950">
    <property type="entry name" value="NagB/RpiA/CoA transferase-like"/>
    <property type="match status" value="1"/>
</dbReference>
<dbReference type="GO" id="GO:0046872">
    <property type="term" value="F:metal ion binding"/>
    <property type="evidence" value="ECO:0007669"/>
    <property type="project" value="UniProtKB-KW"/>
</dbReference>
<feature type="binding site" evidence="4">
    <location>
        <begin position="140"/>
        <end position="148"/>
    </location>
    <ligand>
        <name>ATP</name>
        <dbReference type="ChEBI" id="CHEBI:30616"/>
    </ligand>
</feature>
<proteinExistence type="inferred from homology"/>
<dbReference type="GO" id="GO:0005524">
    <property type="term" value="F:ATP binding"/>
    <property type="evidence" value="ECO:0007669"/>
    <property type="project" value="UniProtKB-KW"/>
</dbReference>
<dbReference type="NCBIfam" id="TIGR02727">
    <property type="entry name" value="MTHFS_bact"/>
    <property type="match status" value="1"/>
</dbReference>
<keyword evidence="6" id="KW-0436">Ligase</keyword>
<dbReference type="InterPro" id="IPR002698">
    <property type="entry name" value="FTHF_cligase"/>
</dbReference>
<accession>A0A1G9CU31</accession>
<feature type="binding site" evidence="4">
    <location>
        <position position="62"/>
    </location>
    <ligand>
        <name>substrate</name>
    </ligand>
</feature>
<dbReference type="Gene3D" id="3.40.50.10420">
    <property type="entry name" value="NagB/RpiA/CoA transferase-like"/>
    <property type="match status" value="1"/>
</dbReference>
<dbReference type="InterPro" id="IPR024185">
    <property type="entry name" value="FTHF_cligase-like_sf"/>
</dbReference>
<dbReference type="PIRSF" id="PIRSF006806">
    <property type="entry name" value="FTHF_cligase"/>
    <property type="match status" value="1"/>
</dbReference>
<comment type="similarity">
    <text evidence="1 5">Belongs to the 5-formyltetrahydrofolate cyclo-ligase family.</text>
</comment>
<evidence type="ECO:0000313" key="6">
    <source>
        <dbReference type="EMBL" id="SDK55162.1"/>
    </source>
</evidence>
<dbReference type="PANTHER" id="PTHR23407">
    <property type="entry name" value="ATPASE INHIBITOR/5-FORMYLTETRAHYDROFOLATE CYCLO-LIGASE"/>
    <property type="match status" value="1"/>
</dbReference>
<keyword evidence="5" id="KW-0479">Metal-binding</keyword>
<reference evidence="7" key="1">
    <citation type="submission" date="2016-10" db="EMBL/GenBank/DDBJ databases">
        <authorList>
            <person name="Varghese N."/>
            <person name="Submissions S."/>
        </authorList>
    </citation>
    <scope>NUCLEOTIDE SEQUENCE [LARGE SCALE GENOMIC DNA]</scope>
    <source>
        <strain evidence="7">DSM 45460</strain>
    </source>
</reference>
<dbReference type="GO" id="GO:0030272">
    <property type="term" value="F:5-formyltetrahydrofolate cyclo-ligase activity"/>
    <property type="evidence" value="ECO:0007669"/>
    <property type="project" value="UniProtKB-EC"/>
</dbReference>
<keyword evidence="3 4" id="KW-0067">ATP-binding</keyword>
<dbReference type="EC" id="6.3.3.2" evidence="5"/>
<protein>
    <recommendedName>
        <fullName evidence="5">5-formyltetrahydrofolate cyclo-ligase</fullName>
        <ecNumber evidence="5">6.3.3.2</ecNumber>
    </recommendedName>
</protein>
<dbReference type="AlphaFoldDB" id="A0A1G9CU31"/>
<comment type="catalytic activity">
    <reaction evidence="5">
        <text>(6S)-5-formyl-5,6,7,8-tetrahydrofolate + ATP = (6R)-5,10-methenyltetrahydrofolate + ADP + phosphate</text>
        <dbReference type="Rhea" id="RHEA:10488"/>
        <dbReference type="ChEBI" id="CHEBI:30616"/>
        <dbReference type="ChEBI" id="CHEBI:43474"/>
        <dbReference type="ChEBI" id="CHEBI:57455"/>
        <dbReference type="ChEBI" id="CHEBI:57457"/>
        <dbReference type="ChEBI" id="CHEBI:456216"/>
        <dbReference type="EC" id="6.3.3.2"/>
    </reaction>
</comment>
<dbReference type="Proteomes" id="UP000199213">
    <property type="component" value="Unassembled WGS sequence"/>
</dbReference>
<keyword evidence="7" id="KW-1185">Reference proteome</keyword>
<evidence type="ECO:0000256" key="5">
    <source>
        <dbReference type="RuleBase" id="RU361279"/>
    </source>
</evidence>
<dbReference type="GO" id="GO:0035999">
    <property type="term" value="P:tetrahydrofolate interconversion"/>
    <property type="evidence" value="ECO:0007669"/>
    <property type="project" value="TreeGrafter"/>
</dbReference>
<name>A0A1G9CU31_ACTMZ</name>
<feature type="binding site" evidence="4">
    <location>
        <position position="57"/>
    </location>
    <ligand>
        <name>substrate</name>
    </ligand>
</feature>
<evidence type="ECO:0000256" key="1">
    <source>
        <dbReference type="ARBA" id="ARBA00010638"/>
    </source>
</evidence>
<dbReference type="RefSeq" id="WP_092629377.1">
    <property type="nucleotide sequence ID" value="NZ_FNFM01000009.1"/>
</dbReference>
<dbReference type="EMBL" id="FNFM01000009">
    <property type="protein sequence ID" value="SDK55162.1"/>
    <property type="molecule type" value="Genomic_DNA"/>
</dbReference>
<dbReference type="Pfam" id="PF01812">
    <property type="entry name" value="5-FTHF_cyc-lig"/>
    <property type="match status" value="1"/>
</dbReference>
<dbReference type="InterPro" id="IPR037171">
    <property type="entry name" value="NagB/RpiA_transferase-like"/>
</dbReference>
<evidence type="ECO:0000256" key="2">
    <source>
        <dbReference type="ARBA" id="ARBA00022741"/>
    </source>
</evidence>
<feature type="binding site" evidence="4">
    <location>
        <begin position="11"/>
        <end position="15"/>
    </location>
    <ligand>
        <name>ATP</name>
        <dbReference type="ChEBI" id="CHEBI:30616"/>
    </ligand>
</feature>
<keyword evidence="2 4" id="KW-0547">Nucleotide-binding</keyword>
<evidence type="ECO:0000256" key="4">
    <source>
        <dbReference type="PIRSR" id="PIRSR006806-1"/>
    </source>
</evidence>
<evidence type="ECO:0000256" key="3">
    <source>
        <dbReference type="ARBA" id="ARBA00022840"/>
    </source>
</evidence>
<sequence length="198" mass="21295">MTLSADELNRKEQWRRGLASEREALTERIRAEEAQALRTAIIDWLAETRITTVCAYVPVGSEPGSPELLDSLVARGHRVLLPVMAGRNPLEWAAYEGPDSLHRATYGLLEPSTPRLGTSAISEAGAALVPALAVDRRGVRLGKGAGFYDRSLPLADDSAELTAVVRDSEFVAELPAEAHDVRVTGVITPASGFTRLPA</sequence>
<dbReference type="PANTHER" id="PTHR23407:SF1">
    <property type="entry name" value="5-FORMYLTETRAHYDROFOLATE CYCLO-LIGASE"/>
    <property type="match status" value="1"/>
</dbReference>
<evidence type="ECO:0000313" key="7">
    <source>
        <dbReference type="Proteomes" id="UP000199213"/>
    </source>
</evidence>
<dbReference type="OrthoDB" id="3242798at2"/>
<gene>
    <name evidence="6" type="ORF">SAMN04487820_10990</name>
</gene>
<organism evidence="6 7">
    <name type="scientific">Actinopolyspora mzabensis</name>
    <dbReference type="NCBI Taxonomy" id="995066"/>
    <lineage>
        <taxon>Bacteria</taxon>
        <taxon>Bacillati</taxon>
        <taxon>Actinomycetota</taxon>
        <taxon>Actinomycetes</taxon>
        <taxon>Actinopolysporales</taxon>
        <taxon>Actinopolysporaceae</taxon>
        <taxon>Actinopolyspora</taxon>
    </lineage>
</organism>